<evidence type="ECO:0000313" key="1">
    <source>
        <dbReference type="EMBL" id="KAF5667176.1"/>
    </source>
</evidence>
<sequence>MFRYLQDLWWKATTSKWDKEKALDWIDGVRPLISFSNLVFDAGNLAVDALMHDEPRLALFVEPNQQTACYLIAQLGDFFDEEISLQQTDAYELLKEADPGFRRIETLSIMWYPALSWQHDVPSPPESWKDPDYLYMWILANAVPRVTQVSDRIADEAWITVVHTHHWEYYRMVFWQGKSLRQVAKKKKRDDSYTAAFNENFLRTFYN</sequence>
<proteinExistence type="predicted"/>
<reference evidence="1 2" key="1">
    <citation type="submission" date="2020-05" db="EMBL/GenBank/DDBJ databases">
        <title>Identification and distribution of gene clusters putatively required for synthesis of sphingolipid metabolism inhibitors in phylogenetically diverse species of the filamentous fungus Fusarium.</title>
        <authorList>
            <person name="Kim H.-S."/>
            <person name="Busman M."/>
            <person name="Brown D.W."/>
            <person name="Divon H."/>
            <person name="Uhlig S."/>
            <person name="Proctor R.H."/>
        </authorList>
    </citation>
    <scope>NUCLEOTIDE SEQUENCE [LARGE SCALE GENOMIC DNA]</scope>
    <source>
        <strain evidence="1 2">NRRL 20693</strain>
    </source>
</reference>
<comment type="caution">
    <text evidence="1">The sequence shown here is derived from an EMBL/GenBank/DDBJ whole genome shotgun (WGS) entry which is preliminary data.</text>
</comment>
<name>A0A8H5TCI2_FUSHE</name>
<organism evidence="1 2">
    <name type="scientific">Fusarium heterosporum</name>
    <dbReference type="NCBI Taxonomy" id="42747"/>
    <lineage>
        <taxon>Eukaryota</taxon>
        <taxon>Fungi</taxon>
        <taxon>Dikarya</taxon>
        <taxon>Ascomycota</taxon>
        <taxon>Pezizomycotina</taxon>
        <taxon>Sordariomycetes</taxon>
        <taxon>Hypocreomycetidae</taxon>
        <taxon>Hypocreales</taxon>
        <taxon>Nectriaceae</taxon>
        <taxon>Fusarium</taxon>
        <taxon>Fusarium heterosporum species complex</taxon>
    </lineage>
</organism>
<dbReference type="EMBL" id="JAAGWQ010000103">
    <property type="protein sequence ID" value="KAF5667176.1"/>
    <property type="molecule type" value="Genomic_DNA"/>
</dbReference>
<accession>A0A8H5TCI2</accession>
<dbReference type="Proteomes" id="UP000567885">
    <property type="component" value="Unassembled WGS sequence"/>
</dbReference>
<gene>
    <name evidence="1" type="ORF">FHETE_5879</name>
</gene>
<keyword evidence="2" id="KW-1185">Reference proteome</keyword>
<dbReference type="OrthoDB" id="4990216at2759"/>
<protein>
    <submittedName>
        <fullName evidence="1">Uncharacterized protein</fullName>
    </submittedName>
</protein>
<evidence type="ECO:0000313" key="2">
    <source>
        <dbReference type="Proteomes" id="UP000567885"/>
    </source>
</evidence>
<dbReference type="AlphaFoldDB" id="A0A8H5TCI2"/>